<dbReference type="GO" id="GO:0020037">
    <property type="term" value="F:heme binding"/>
    <property type="evidence" value="ECO:0007669"/>
    <property type="project" value="InterPro"/>
</dbReference>
<evidence type="ECO:0000313" key="9">
    <source>
        <dbReference type="Proteomes" id="UP000287853"/>
    </source>
</evidence>
<evidence type="ECO:0000256" key="5">
    <source>
        <dbReference type="ARBA" id="ARBA00023004"/>
    </source>
</evidence>
<dbReference type="Pfam" id="PF02085">
    <property type="entry name" value="Cytochrom_CIII"/>
    <property type="match status" value="1"/>
</dbReference>
<protein>
    <submittedName>
        <fullName evidence="8">Class III cytochrome C family protein</fullName>
    </submittedName>
</protein>
<keyword evidence="5" id="KW-0408">Iron</keyword>
<evidence type="ECO:0000256" key="3">
    <source>
        <dbReference type="ARBA" id="ARBA00022723"/>
    </source>
</evidence>
<evidence type="ECO:0000256" key="4">
    <source>
        <dbReference type="ARBA" id="ARBA00022982"/>
    </source>
</evidence>
<accession>A0A3S4TBL9</accession>
<feature type="signal peptide" evidence="6">
    <location>
        <begin position="1"/>
        <end position="24"/>
    </location>
</feature>
<dbReference type="SUPFAM" id="SSF48695">
    <property type="entry name" value="Multiheme cytochromes"/>
    <property type="match status" value="1"/>
</dbReference>
<keyword evidence="1" id="KW-0813">Transport</keyword>
<keyword evidence="3" id="KW-0479">Metal-binding</keyword>
<feature type="chain" id="PRO_5018739055" evidence="6">
    <location>
        <begin position="25"/>
        <end position="173"/>
    </location>
</feature>
<name>A0A3S4TBL9_9BACT</name>
<dbReference type="InterPro" id="IPR020942">
    <property type="entry name" value="Cyt_c_III_dom"/>
</dbReference>
<evidence type="ECO:0000313" key="8">
    <source>
        <dbReference type="EMBL" id="RWX47157.1"/>
    </source>
</evidence>
<dbReference type="CDD" id="cd08168">
    <property type="entry name" value="Cytochrom_C3"/>
    <property type="match status" value="1"/>
</dbReference>
<dbReference type="GO" id="GO:0009055">
    <property type="term" value="F:electron transfer activity"/>
    <property type="evidence" value="ECO:0007669"/>
    <property type="project" value="InterPro"/>
</dbReference>
<evidence type="ECO:0000256" key="2">
    <source>
        <dbReference type="ARBA" id="ARBA00022617"/>
    </source>
</evidence>
<dbReference type="AlphaFoldDB" id="A0A3S4TBL9"/>
<dbReference type="GO" id="GO:0046872">
    <property type="term" value="F:metal ion binding"/>
    <property type="evidence" value="ECO:0007669"/>
    <property type="project" value="UniProtKB-KW"/>
</dbReference>
<reference evidence="8 9" key="1">
    <citation type="submission" date="2017-01" db="EMBL/GenBank/DDBJ databases">
        <title>The cable genome- insights into the physiology and evolution of filamentous bacteria capable of sulfide oxidation via long distance electron transfer.</title>
        <authorList>
            <person name="Schreiber L."/>
            <person name="Bjerg J.T."/>
            <person name="Boggild A."/>
            <person name="Van De Vossenberg J."/>
            <person name="Meysman F."/>
            <person name="Nielsen L.P."/>
            <person name="Schramm A."/>
            <person name="Kjeldsen K.U."/>
        </authorList>
    </citation>
    <scope>NUCLEOTIDE SEQUENCE [LARGE SCALE GENOMIC DNA]</scope>
    <source>
        <strain evidence="8">MCF</strain>
    </source>
</reference>
<keyword evidence="6" id="KW-0732">Signal</keyword>
<dbReference type="Proteomes" id="UP000287853">
    <property type="component" value="Unassembled WGS sequence"/>
</dbReference>
<feature type="domain" description="Class III cytochrome C" evidence="7">
    <location>
        <begin position="44"/>
        <end position="160"/>
    </location>
</feature>
<organism evidence="8 9">
    <name type="scientific">Candidatus Electrothrix aarhusensis</name>
    <dbReference type="NCBI Taxonomy" id="1859131"/>
    <lineage>
        <taxon>Bacteria</taxon>
        <taxon>Pseudomonadati</taxon>
        <taxon>Thermodesulfobacteriota</taxon>
        <taxon>Desulfobulbia</taxon>
        <taxon>Desulfobulbales</taxon>
        <taxon>Desulfobulbaceae</taxon>
        <taxon>Candidatus Electrothrix</taxon>
    </lineage>
</organism>
<dbReference type="InterPro" id="IPR036280">
    <property type="entry name" value="Multihaem_cyt_sf"/>
</dbReference>
<evidence type="ECO:0000256" key="6">
    <source>
        <dbReference type="SAM" id="SignalP"/>
    </source>
</evidence>
<evidence type="ECO:0000259" key="7">
    <source>
        <dbReference type="Pfam" id="PF02085"/>
    </source>
</evidence>
<proteinExistence type="predicted"/>
<dbReference type="EMBL" id="MTKO01000041">
    <property type="protein sequence ID" value="RWX47157.1"/>
    <property type="molecule type" value="Genomic_DNA"/>
</dbReference>
<gene>
    <name evidence="8" type="ORF">H206_00200</name>
</gene>
<sequence length="173" mass="18793">MNKALLFGIALAMVCGAGLSISTAAEEAPANQGPEVIKITDGTEKSMNPAYFPHWDHQNRLKDFEDSKGRKSCAICHHGKSADNKQVEYAEAEEPKSRKCNTCHNKNDDGISLEGKISGVPLPLTSPIQRAGHGRCAGCHKDQKSTATPPVNLMMCTTCHAKFKDKVTEEKDK</sequence>
<evidence type="ECO:0000256" key="1">
    <source>
        <dbReference type="ARBA" id="ARBA00022448"/>
    </source>
</evidence>
<keyword evidence="2" id="KW-0349">Heme</keyword>
<comment type="caution">
    <text evidence="8">The sequence shown here is derived from an EMBL/GenBank/DDBJ whole genome shotgun (WGS) entry which is preliminary data.</text>
</comment>
<dbReference type="Gene3D" id="3.90.10.10">
    <property type="entry name" value="Cytochrome C3"/>
    <property type="match status" value="1"/>
</dbReference>
<keyword evidence="9" id="KW-1185">Reference proteome</keyword>
<keyword evidence="4" id="KW-0249">Electron transport</keyword>